<accession>A0ABZ1U812</accession>
<feature type="transmembrane region" description="Helical" evidence="1">
    <location>
        <begin position="205"/>
        <end position="225"/>
    </location>
</feature>
<keyword evidence="3" id="KW-1185">Reference proteome</keyword>
<evidence type="ECO:0000313" key="2">
    <source>
        <dbReference type="EMBL" id="WUQ86117.1"/>
    </source>
</evidence>
<reference evidence="2" key="1">
    <citation type="submission" date="2022-10" db="EMBL/GenBank/DDBJ databases">
        <title>The complete genomes of actinobacterial strains from the NBC collection.</title>
        <authorList>
            <person name="Joergensen T.S."/>
            <person name="Alvarez Arevalo M."/>
            <person name="Sterndorff E.B."/>
            <person name="Faurdal D."/>
            <person name="Vuksanovic O."/>
            <person name="Mourched A.-S."/>
            <person name="Charusanti P."/>
            <person name="Shaw S."/>
            <person name="Blin K."/>
            <person name="Weber T."/>
        </authorList>
    </citation>
    <scope>NUCLEOTIDE SEQUENCE</scope>
    <source>
        <strain evidence="2">NBC_00222</strain>
    </source>
</reference>
<keyword evidence="1" id="KW-0472">Membrane</keyword>
<dbReference type="InterPro" id="IPR025333">
    <property type="entry name" value="DUF4239"/>
</dbReference>
<dbReference type="Proteomes" id="UP001432222">
    <property type="component" value="Chromosome"/>
</dbReference>
<keyword evidence="1" id="KW-1133">Transmembrane helix</keyword>
<protein>
    <submittedName>
        <fullName evidence="2">DUF4239 domain-containing protein</fullName>
    </submittedName>
</protein>
<sequence>MWVNVVAALAGAALALVIGALVGRSRGSREGATNPSAISFAGAAVLGFFALFTGFAIAGAWQQLNVARQHTYEESRALTEVYWAARLLPEPDRPVVQQRVREYTGQVIGDEWAQMGQGHGSAEAWAAADRIRVSADAVRSQDPSELAAKADVLRSLTDVYARRNARLSDVGAQVPVLALGGLVVGSVLVLATPPVIGLTANGRNLVLMGFVGASVAFAVSMVFQLSGPFDGAVRVAPTAFELALTRYDQIDSGGPVVTPSSFRAPR</sequence>
<feature type="transmembrane region" description="Helical" evidence="1">
    <location>
        <begin position="170"/>
        <end position="193"/>
    </location>
</feature>
<dbReference type="EMBL" id="CP108110">
    <property type="protein sequence ID" value="WUQ86117.1"/>
    <property type="molecule type" value="Genomic_DNA"/>
</dbReference>
<name>A0ABZ1U812_9ACTN</name>
<evidence type="ECO:0000313" key="3">
    <source>
        <dbReference type="Proteomes" id="UP001432222"/>
    </source>
</evidence>
<organism evidence="2 3">
    <name type="scientific">Kitasatospora purpeofusca</name>
    <dbReference type="NCBI Taxonomy" id="67352"/>
    <lineage>
        <taxon>Bacteria</taxon>
        <taxon>Bacillati</taxon>
        <taxon>Actinomycetota</taxon>
        <taxon>Actinomycetes</taxon>
        <taxon>Kitasatosporales</taxon>
        <taxon>Streptomycetaceae</taxon>
        <taxon>Kitasatospora</taxon>
    </lineage>
</organism>
<feature type="transmembrane region" description="Helical" evidence="1">
    <location>
        <begin position="37"/>
        <end position="61"/>
    </location>
</feature>
<proteinExistence type="predicted"/>
<gene>
    <name evidence="2" type="ORF">OHA16_26045</name>
</gene>
<dbReference type="Pfam" id="PF14023">
    <property type="entry name" value="Bestrophin-like"/>
    <property type="match status" value="1"/>
</dbReference>
<keyword evidence="1" id="KW-0812">Transmembrane</keyword>
<evidence type="ECO:0000256" key="1">
    <source>
        <dbReference type="SAM" id="Phobius"/>
    </source>
</evidence>
<dbReference type="RefSeq" id="WP_328956767.1">
    <property type="nucleotide sequence ID" value="NZ_CP108110.1"/>
</dbReference>